<reference evidence="2" key="1">
    <citation type="submission" date="2019-12" db="UniProtKB">
        <authorList>
            <consortium name="WormBaseParasite"/>
        </authorList>
    </citation>
    <scope>IDENTIFICATION</scope>
</reference>
<sequence length="69" mass="7870">MKESQLLRELDGLCHKTDDYFQQNIPNCTNVAIAILRNKKEHIAPCRPNATGKALKWRRGCRRTGVHPG</sequence>
<protein>
    <submittedName>
        <fullName evidence="2">Uncharacterized protein</fullName>
    </submittedName>
</protein>
<keyword evidence="1" id="KW-1185">Reference proteome</keyword>
<proteinExistence type="predicted"/>
<accession>A0A5S6QWQ2</accession>
<dbReference type="Proteomes" id="UP000046395">
    <property type="component" value="Unassembled WGS sequence"/>
</dbReference>
<dbReference type="AlphaFoldDB" id="A0A5S6QWQ2"/>
<dbReference type="WBParaSite" id="TMUE_3000011548.1">
    <property type="protein sequence ID" value="TMUE_3000011548.1"/>
    <property type="gene ID" value="WBGene00301343"/>
</dbReference>
<evidence type="ECO:0000313" key="1">
    <source>
        <dbReference type="Proteomes" id="UP000046395"/>
    </source>
</evidence>
<evidence type="ECO:0000313" key="2">
    <source>
        <dbReference type="WBParaSite" id="TMUE_3000011548.1"/>
    </source>
</evidence>
<name>A0A5S6QWQ2_TRIMR</name>
<organism evidence="1 2">
    <name type="scientific">Trichuris muris</name>
    <name type="common">Mouse whipworm</name>
    <dbReference type="NCBI Taxonomy" id="70415"/>
    <lineage>
        <taxon>Eukaryota</taxon>
        <taxon>Metazoa</taxon>
        <taxon>Ecdysozoa</taxon>
        <taxon>Nematoda</taxon>
        <taxon>Enoplea</taxon>
        <taxon>Dorylaimia</taxon>
        <taxon>Trichinellida</taxon>
        <taxon>Trichuridae</taxon>
        <taxon>Trichuris</taxon>
    </lineage>
</organism>